<evidence type="ECO:0000313" key="1">
    <source>
        <dbReference type="EMBL" id="ETO91869.1"/>
    </source>
</evidence>
<dbReference type="Proteomes" id="UP000018951">
    <property type="component" value="Unassembled WGS sequence"/>
</dbReference>
<dbReference type="EMBL" id="AXCJ01000001">
    <property type="protein sequence ID" value="ETO91869.1"/>
    <property type="molecule type" value="Genomic_DNA"/>
</dbReference>
<gene>
    <name evidence="1" type="ORF">P857_1048</name>
</gene>
<reference evidence="1 2" key="1">
    <citation type="journal article" date="2013" name="PLoS ONE">
        <title>Bacterial endosymbiosis in a chordate host: long-term co-evolution and conservation of secondary metabolism.</title>
        <authorList>
            <person name="Kwan J.C."/>
            <person name="Schmidt E.W."/>
        </authorList>
    </citation>
    <scope>NUCLEOTIDE SEQUENCE [LARGE SCALE GENOMIC DNA]</scope>
    <source>
        <strain evidence="2">L6</strain>
    </source>
</reference>
<comment type="caution">
    <text evidence="1">The sequence shown here is derived from an EMBL/GenBank/DDBJ whole genome shotgun (WGS) entry which is preliminary data.</text>
</comment>
<keyword evidence="2" id="KW-1185">Reference proteome</keyword>
<evidence type="ECO:0000313" key="2">
    <source>
        <dbReference type="Proteomes" id="UP000018951"/>
    </source>
</evidence>
<dbReference type="AlphaFoldDB" id="W2V0T1"/>
<protein>
    <submittedName>
        <fullName evidence="1">Uncharacterized protein</fullName>
    </submittedName>
</protein>
<organism evidence="1 2">
    <name type="scientific">Candidatus Xenolissoclinum pacificiensis L6</name>
    <dbReference type="NCBI Taxonomy" id="1401685"/>
    <lineage>
        <taxon>Bacteria</taxon>
        <taxon>Pseudomonadati</taxon>
        <taxon>Pseudomonadota</taxon>
        <taxon>Alphaproteobacteria</taxon>
        <taxon>Rickettsiales</taxon>
        <taxon>Anaplasmataceae</taxon>
        <taxon>Candidatus Xenolissoclinum</taxon>
    </lineage>
</organism>
<sequence length="38" mass="4424">MSIISNKINTNDMLLCVRYNNIINMKRAYALAQSFLDM</sequence>
<accession>W2V0T1</accession>
<proteinExistence type="predicted"/>
<name>W2V0T1_9RICK</name>